<comment type="caution">
    <text evidence="2">The sequence shown here is derived from an EMBL/GenBank/DDBJ whole genome shotgun (WGS) entry which is preliminary data.</text>
</comment>
<dbReference type="EMBL" id="MFQD01000003">
    <property type="protein sequence ID" value="OGH68236.1"/>
    <property type="molecule type" value="Genomic_DNA"/>
</dbReference>
<feature type="transmembrane region" description="Helical" evidence="1">
    <location>
        <begin position="325"/>
        <end position="346"/>
    </location>
</feature>
<organism evidence="2 3">
    <name type="scientific">Candidatus Magasanikbacteria bacterium RIFCSPHIGHO2_02_FULL_50_9b</name>
    <dbReference type="NCBI Taxonomy" id="1798682"/>
    <lineage>
        <taxon>Bacteria</taxon>
        <taxon>Candidatus Magasanikiibacteriota</taxon>
    </lineage>
</organism>
<name>A0A1F6M9D1_9BACT</name>
<feature type="transmembrane region" description="Helical" evidence="1">
    <location>
        <begin position="138"/>
        <end position="163"/>
    </location>
</feature>
<dbReference type="STRING" id="1798682.A3C15_01275"/>
<dbReference type="Proteomes" id="UP000176532">
    <property type="component" value="Unassembled WGS sequence"/>
</dbReference>
<feature type="transmembrane region" description="Helical" evidence="1">
    <location>
        <begin position="457"/>
        <end position="475"/>
    </location>
</feature>
<evidence type="ECO:0000313" key="2">
    <source>
        <dbReference type="EMBL" id="OGH68236.1"/>
    </source>
</evidence>
<feature type="transmembrane region" description="Helical" evidence="1">
    <location>
        <begin position="262"/>
        <end position="282"/>
    </location>
</feature>
<keyword evidence="1" id="KW-1133">Transmembrane helix</keyword>
<feature type="transmembrane region" description="Helical" evidence="1">
    <location>
        <begin position="386"/>
        <end position="408"/>
    </location>
</feature>
<evidence type="ECO:0000313" key="3">
    <source>
        <dbReference type="Proteomes" id="UP000176532"/>
    </source>
</evidence>
<proteinExistence type="predicted"/>
<reference evidence="2 3" key="1">
    <citation type="journal article" date="2016" name="Nat. Commun.">
        <title>Thousands of microbial genomes shed light on interconnected biogeochemical processes in an aquifer system.</title>
        <authorList>
            <person name="Anantharaman K."/>
            <person name="Brown C.T."/>
            <person name="Hug L.A."/>
            <person name="Sharon I."/>
            <person name="Castelle C.J."/>
            <person name="Probst A.J."/>
            <person name="Thomas B.C."/>
            <person name="Singh A."/>
            <person name="Wilkins M.J."/>
            <person name="Karaoz U."/>
            <person name="Brodie E.L."/>
            <person name="Williams K.H."/>
            <person name="Hubbard S.S."/>
            <person name="Banfield J.F."/>
        </authorList>
    </citation>
    <scope>NUCLEOTIDE SEQUENCE [LARGE SCALE GENOMIC DNA]</scope>
</reference>
<feature type="transmembrane region" description="Helical" evidence="1">
    <location>
        <begin position="420"/>
        <end position="445"/>
    </location>
</feature>
<feature type="transmembrane region" description="Helical" evidence="1">
    <location>
        <begin position="21"/>
        <end position="38"/>
    </location>
</feature>
<evidence type="ECO:0000256" key="1">
    <source>
        <dbReference type="SAM" id="Phobius"/>
    </source>
</evidence>
<dbReference type="AlphaFoldDB" id="A0A1F6M9D1"/>
<protein>
    <recommendedName>
        <fullName evidence="4">Glycosyltransferase RgtA/B/C/D-like domain-containing protein</fullName>
    </recommendedName>
</protein>
<keyword evidence="1" id="KW-0812">Transmembrane</keyword>
<sequence>MSSLNNLIAAIRTKEHWITTSVLLWSVAIIILSAVYASVGIHKIFVIVLAATGVAGWVWLIGLQLPTLRLVAENWKTNVLLAASSLLSIGLLAIVWIGRTDDPLRSPWEIAPSWFFVVFALSLIMQVSAALREKQLSLLSIVALIAQSGVCYGIAVAAFRFGYAYDPLIHQTAEQFVVAHGKILPLQPFYIGQYALVAALHFVTNAPVWLIDRLLLPLLAIISVPIVGYVGLTRGWGFSHQHARIGLIVLSTLPLAEFTFTVPYNITVLYAFWLVLLLPLLLRSRIGMFTLVALSGAATMTHPLLGIPLLIAAACAIALQKYKNILFPVLCALGIGGSIFVMLGVYRLQHGLPFLATTEPLKYVQNFISIFECTGDIFQVRPAMQLVYGFAYVFPFVVAVYGVCRAVRDKIQTVAVRWTLAALMIGLVLAIFLVSTLISIPGVALHEQNEFMLRLRHLFPLFVLPLVVCGAFEWSQHQPRTIKYGALIVIVAVATCSLYFTYPRVDGVTRPGWNVSASDIAAVRGIHELAGGGRYMVLAHQVLSAAGLRELGFEHRIIADNFSAHTYPISIAEPHYELTQRTLYNRLDATAIQNLAKKIRGSVFVAVHEYWYRSPIIRQEALLARPSESYSFDQVTVFRFDATESSQP</sequence>
<accession>A0A1F6M9D1</accession>
<feature type="transmembrane region" description="Helical" evidence="1">
    <location>
        <begin position="214"/>
        <end position="232"/>
    </location>
</feature>
<feature type="transmembrane region" description="Helical" evidence="1">
    <location>
        <begin position="110"/>
        <end position="131"/>
    </location>
</feature>
<keyword evidence="1" id="KW-0472">Membrane</keyword>
<feature type="transmembrane region" description="Helical" evidence="1">
    <location>
        <begin position="77"/>
        <end position="98"/>
    </location>
</feature>
<evidence type="ECO:0008006" key="4">
    <source>
        <dbReference type="Google" id="ProtNLM"/>
    </source>
</evidence>
<feature type="transmembrane region" description="Helical" evidence="1">
    <location>
        <begin position="183"/>
        <end position="202"/>
    </location>
</feature>
<gene>
    <name evidence="2" type="ORF">A3C15_01275</name>
</gene>
<feature type="transmembrane region" description="Helical" evidence="1">
    <location>
        <begin position="44"/>
        <end position="65"/>
    </location>
</feature>
<feature type="transmembrane region" description="Helical" evidence="1">
    <location>
        <begin position="481"/>
        <end position="502"/>
    </location>
</feature>